<dbReference type="PANTHER" id="PTHR46467">
    <property type="entry name" value="TETHER CONTAINING UBX DOMAIN FOR GLUT4"/>
    <property type="match status" value="1"/>
</dbReference>
<dbReference type="EMBL" id="ML996081">
    <property type="protein sequence ID" value="KAF2156879.1"/>
    <property type="molecule type" value="Genomic_DNA"/>
</dbReference>
<gene>
    <name evidence="3" type="ORF">K461DRAFT_272971</name>
</gene>
<dbReference type="CDD" id="cd16105">
    <property type="entry name" value="Ubl_ASPSCR1_like"/>
    <property type="match status" value="1"/>
</dbReference>
<dbReference type="Gene3D" id="3.10.20.90">
    <property type="entry name" value="Phosphatidylinositol 3-kinase Catalytic Subunit, Chain A, domain 1"/>
    <property type="match status" value="1"/>
</dbReference>
<dbReference type="Pfam" id="PF11470">
    <property type="entry name" value="TUG-UBL1"/>
    <property type="match status" value="1"/>
</dbReference>
<dbReference type="GO" id="GO:0005634">
    <property type="term" value="C:nucleus"/>
    <property type="evidence" value="ECO:0007669"/>
    <property type="project" value="TreeGrafter"/>
</dbReference>
<protein>
    <recommendedName>
        <fullName evidence="2">TUG ubiquitin-like domain-containing protein</fullName>
    </recommendedName>
</protein>
<reference evidence="3" key="1">
    <citation type="journal article" date="2020" name="Stud. Mycol.">
        <title>101 Dothideomycetes genomes: a test case for predicting lifestyles and emergence of pathogens.</title>
        <authorList>
            <person name="Haridas S."/>
            <person name="Albert R."/>
            <person name="Binder M."/>
            <person name="Bloem J."/>
            <person name="Labutti K."/>
            <person name="Salamov A."/>
            <person name="Andreopoulos B."/>
            <person name="Baker S."/>
            <person name="Barry K."/>
            <person name="Bills G."/>
            <person name="Bluhm B."/>
            <person name="Cannon C."/>
            <person name="Castanera R."/>
            <person name="Culley D."/>
            <person name="Daum C."/>
            <person name="Ezra D."/>
            <person name="Gonzalez J."/>
            <person name="Henrissat B."/>
            <person name="Kuo A."/>
            <person name="Liang C."/>
            <person name="Lipzen A."/>
            <person name="Lutzoni F."/>
            <person name="Magnuson J."/>
            <person name="Mondo S."/>
            <person name="Nolan M."/>
            <person name="Ohm R."/>
            <person name="Pangilinan J."/>
            <person name="Park H.-J."/>
            <person name="Ramirez L."/>
            <person name="Alfaro M."/>
            <person name="Sun H."/>
            <person name="Tritt A."/>
            <person name="Yoshinaga Y."/>
            <person name="Zwiers L.-H."/>
            <person name="Turgeon B."/>
            <person name="Goodwin S."/>
            <person name="Spatafora J."/>
            <person name="Crous P."/>
            <person name="Grigoriev I."/>
        </authorList>
    </citation>
    <scope>NUCLEOTIDE SEQUENCE</scope>
    <source>
        <strain evidence="3">CBS 260.36</strain>
    </source>
</reference>
<proteinExistence type="predicted"/>
<feature type="compositionally biased region" description="Low complexity" evidence="1">
    <location>
        <begin position="299"/>
        <end position="312"/>
    </location>
</feature>
<organism evidence="3 4">
    <name type="scientific">Myriangium duriaei CBS 260.36</name>
    <dbReference type="NCBI Taxonomy" id="1168546"/>
    <lineage>
        <taxon>Eukaryota</taxon>
        <taxon>Fungi</taxon>
        <taxon>Dikarya</taxon>
        <taxon>Ascomycota</taxon>
        <taxon>Pezizomycotina</taxon>
        <taxon>Dothideomycetes</taxon>
        <taxon>Dothideomycetidae</taxon>
        <taxon>Myriangiales</taxon>
        <taxon>Myriangiaceae</taxon>
        <taxon>Myriangium</taxon>
    </lineage>
</organism>
<dbReference type="InterPro" id="IPR059238">
    <property type="entry name" value="UBX1_UBXN9"/>
</dbReference>
<dbReference type="GO" id="GO:0005737">
    <property type="term" value="C:cytoplasm"/>
    <property type="evidence" value="ECO:0007669"/>
    <property type="project" value="TreeGrafter"/>
</dbReference>
<feature type="compositionally biased region" description="Polar residues" evidence="1">
    <location>
        <begin position="287"/>
        <end position="296"/>
    </location>
</feature>
<dbReference type="GO" id="GO:0012506">
    <property type="term" value="C:vesicle membrane"/>
    <property type="evidence" value="ECO:0007669"/>
    <property type="project" value="TreeGrafter"/>
</dbReference>
<feature type="domain" description="TUG ubiquitin-like" evidence="2">
    <location>
        <begin position="8"/>
        <end position="74"/>
    </location>
</feature>
<comment type="caution">
    <text evidence="3">The sequence shown here is derived from an EMBL/GenBank/DDBJ whole genome shotgun (WGS) entry which is preliminary data.</text>
</comment>
<dbReference type="AlphaFoldDB" id="A0A9P4J8H9"/>
<keyword evidence="4" id="KW-1185">Reference proteome</keyword>
<feature type="compositionally biased region" description="Basic and acidic residues" evidence="1">
    <location>
        <begin position="514"/>
        <end position="534"/>
    </location>
</feature>
<dbReference type="CDD" id="cd17075">
    <property type="entry name" value="UBX1_UBXN9"/>
    <property type="match status" value="1"/>
</dbReference>
<evidence type="ECO:0000313" key="3">
    <source>
        <dbReference type="EMBL" id="KAF2156879.1"/>
    </source>
</evidence>
<dbReference type="SUPFAM" id="SSF54236">
    <property type="entry name" value="Ubiquitin-like"/>
    <property type="match status" value="1"/>
</dbReference>
<sequence length="548" mass="58084">MASHVFVIDSSARRQQVKTSPGTYLRDVLEEACKKFGKDPEQFVLTDSSRPPKTLDLSLTLRLSGLVNGARLQLVQASRSPSVINVALKLPPSVGGGQRLQDKFPSNTSLWLVLRKFEEAVAGGSQKLNLTQRGVPSTESGPGRLEYEQPVVKIMQRELADFIGLQKSLAQLGYNNGSVLLQLDFKRTGIPMEEAVTKISQYFGAPDPTAPIEQASQATSQIQEQSAPAGAHAGSVADMSSVPNVDAENAAAPTDSETAPEPSEDLAMPDAPSAPSEVQPAEETGLIASSTITPAQPVSEATTSTSQTTPSRTPDPSPAPTDSISVYKPPSGPTPRAALQSSSESDFIPTIEHAHAHQAVLNRAAQNQRLLSDAEVAAEASRKQDALQSVHAATVRVRFPDQMQVDLTVDSDATAASLYARVADMLHDSGLGFELRYTGAKGAPVTLAREGAEAAKKLIRGLGWKGRVLVTMVWAPDVPLEKRGRVLKDSLVGQAKELSVPTPVAGGDISAKGVGDRVEKPKEQGKGGNKGDLEAKMKKFLGFGKGKK</sequence>
<dbReference type="InterPro" id="IPR029071">
    <property type="entry name" value="Ubiquitin-like_domsf"/>
</dbReference>
<feature type="compositionally biased region" description="Polar residues" evidence="1">
    <location>
        <begin position="214"/>
        <end position="226"/>
    </location>
</feature>
<name>A0A9P4J8H9_9PEZI</name>
<dbReference type="Proteomes" id="UP000799439">
    <property type="component" value="Unassembled WGS sequence"/>
</dbReference>
<dbReference type="OrthoDB" id="440781at2759"/>
<dbReference type="InterPro" id="IPR021569">
    <property type="entry name" value="TUG-UBL1"/>
</dbReference>
<feature type="region of interest" description="Disordered" evidence="1">
    <location>
        <begin position="503"/>
        <end position="534"/>
    </location>
</feature>
<dbReference type="PANTHER" id="PTHR46467:SF1">
    <property type="entry name" value="TETHER CONTAINING UBX DOMAIN FOR GLUT4"/>
    <property type="match status" value="1"/>
</dbReference>
<evidence type="ECO:0000256" key="1">
    <source>
        <dbReference type="SAM" id="MobiDB-lite"/>
    </source>
</evidence>
<evidence type="ECO:0000259" key="2">
    <source>
        <dbReference type="Pfam" id="PF11470"/>
    </source>
</evidence>
<feature type="region of interest" description="Disordered" evidence="1">
    <location>
        <begin position="207"/>
        <end position="344"/>
    </location>
</feature>
<dbReference type="GO" id="GO:0006886">
    <property type="term" value="P:intracellular protein transport"/>
    <property type="evidence" value="ECO:0007669"/>
    <property type="project" value="TreeGrafter"/>
</dbReference>
<evidence type="ECO:0000313" key="4">
    <source>
        <dbReference type="Proteomes" id="UP000799439"/>
    </source>
</evidence>
<accession>A0A9P4J8H9</accession>